<dbReference type="SUPFAM" id="SSF48498">
    <property type="entry name" value="Tetracyclin repressor-like, C-terminal domain"/>
    <property type="match status" value="1"/>
</dbReference>
<dbReference type="AlphaFoldDB" id="A0A318A1C7"/>
<dbReference type="Proteomes" id="UP000246722">
    <property type="component" value="Unassembled WGS sequence"/>
</dbReference>
<reference evidence="4 5" key="1">
    <citation type="submission" date="2018-05" db="EMBL/GenBank/DDBJ databases">
        <title>Genetic diversity of glacier-inhabiting Cryobacterium bacteria in China and description of Cryobacterium mengkeensis sp. nov. and Arthrobacter glacialis sp. nov.</title>
        <authorList>
            <person name="Liu Q."/>
            <person name="Xin Y.-H."/>
        </authorList>
    </citation>
    <scope>NUCLEOTIDE SEQUENCE [LARGE SCALE GENOMIC DNA]</scope>
    <source>
        <strain evidence="4 5">SK-1</strain>
    </source>
</reference>
<gene>
    <name evidence="4" type="ORF">CTB96_02020</name>
</gene>
<accession>A0A318A1C7</accession>
<dbReference type="GO" id="GO:0003700">
    <property type="term" value="F:DNA-binding transcription factor activity"/>
    <property type="evidence" value="ECO:0007669"/>
    <property type="project" value="TreeGrafter"/>
</dbReference>
<dbReference type="InterPro" id="IPR001647">
    <property type="entry name" value="HTH_TetR"/>
</dbReference>
<evidence type="ECO:0000256" key="2">
    <source>
        <dbReference type="PROSITE-ProRule" id="PRU00335"/>
    </source>
</evidence>
<dbReference type="InterPro" id="IPR050109">
    <property type="entry name" value="HTH-type_TetR-like_transc_reg"/>
</dbReference>
<evidence type="ECO:0000256" key="1">
    <source>
        <dbReference type="ARBA" id="ARBA00023125"/>
    </source>
</evidence>
<protein>
    <recommendedName>
        <fullName evidence="3">HTH tetR-type domain-containing protein</fullName>
    </recommendedName>
</protein>
<feature type="DNA-binding region" description="H-T-H motif" evidence="2">
    <location>
        <begin position="59"/>
        <end position="78"/>
    </location>
</feature>
<evidence type="ECO:0000313" key="4">
    <source>
        <dbReference type="EMBL" id="PXA71728.1"/>
    </source>
</evidence>
<dbReference type="EMBL" id="QHLY01000005">
    <property type="protein sequence ID" value="PXA71728.1"/>
    <property type="molecule type" value="Genomic_DNA"/>
</dbReference>
<feature type="domain" description="HTH tetR-type" evidence="3">
    <location>
        <begin position="36"/>
        <end position="96"/>
    </location>
</feature>
<dbReference type="GO" id="GO:0000976">
    <property type="term" value="F:transcription cis-regulatory region binding"/>
    <property type="evidence" value="ECO:0007669"/>
    <property type="project" value="TreeGrafter"/>
</dbReference>
<sequence length="233" mass="24350">MPTAGFFAPSARPDLRSALSVMYSTDVVGEMSKRSAERADAVLQATTDLLAEVGYSALTIDAVAARAHSSKATIYKRWPTKTALVVAVAAKLGPIDIPVLDASHTLTQTLTAITTAVRSLTVGRFGQLVLALDDAGRSDPAVMTAVEEYLAAPLHLAVGAALDALKQAGRIDDRADTSLASRIMLSAIVDRALARGDVVSPTELQSIVREWLVPVLAPQRLGTRTPGPTAGPG</sequence>
<dbReference type="Gene3D" id="1.10.357.10">
    <property type="entry name" value="Tetracycline Repressor, domain 2"/>
    <property type="match status" value="1"/>
</dbReference>
<keyword evidence="5" id="KW-1185">Reference proteome</keyword>
<keyword evidence="1 2" id="KW-0238">DNA-binding</keyword>
<dbReference type="Pfam" id="PF00440">
    <property type="entry name" value="TetR_N"/>
    <property type="match status" value="1"/>
</dbReference>
<dbReference type="InterPro" id="IPR023772">
    <property type="entry name" value="DNA-bd_HTH_TetR-type_CS"/>
</dbReference>
<dbReference type="PROSITE" id="PS01081">
    <property type="entry name" value="HTH_TETR_1"/>
    <property type="match status" value="1"/>
</dbReference>
<comment type="caution">
    <text evidence="4">The sequence shown here is derived from an EMBL/GenBank/DDBJ whole genome shotgun (WGS) entry which is preliminary data.</text>
</comment>
<dbReference type="PANTHER" id="PTHR30055">
    <property type="entry name" value="HTH-TYPE TRANSCRIPTIONAL REGULATOR RUTR"/>
    <property type="match status" value="1"/>
</dbReference>
<dbReference type="PRINTS" id="PR00455">
    <property type="entry name" value="HTHTETR"/>
</dbReference>
<organism evidence="4 5">
    <name type="scientific">Cryobacterium arcticum</name>
    <dbReference type="NCBI Taxonomy" id="670052"/>
    <lineage>
        <taxon>Bacteria</taxon>
        <taxon>Bacillati</taxon>
        <taxon>Actinomycetota</taxon>
        <taxon>Actinomycetes</taxon>
        <taxon>Micrococcales</taxon>
        <taxon>Microbacteriaceae</taxon>
        <taxon>Cryobacterium</taxon>
    </lineage>
</organism>
<dbReference type="Gene3D" id="1.10.10.60">
    <property type="entry name" value="Homeodomain-like"/>
    <property type="match status" value="1"/>
</dbReference>
<evidence type="ECO:0000259" key="3">
    <source>
        <dbReference type="PROSITE" id="PS50977"/>
    </source>
</evidence>
<dbReference type="PANTHER" id="PTHR30055:SF148">
    <property type="entry name" value="TETR-FAMILY TRANSCRIPTIONAL REGULATOR"/>
    <property type="match status" value="1"/>
</dbReference>
<name>A0A318A1C7_9MICO</name>
<proteinExistence type="predicted"/>
<evidence type="ECO:0000313" key="5">
    <source>
        <dbReference type="Proteomes" id="UP000246722"/>
    </source>
</evidence>
<dbReference type="InterPro" id="IPR009057">
    <property type="entry name" value="Homeodomain-like_sf"/>
</dbReference>
<dbReference type="InterPro" id="IPR036271">
    <property type="entry name" value="Tet_transcr_reg_TetR-rel_C_sf"/>
</dbReference>
<dbReference type="PROSITE" id="PS50977">
    <property type="entry name" value="HTH_TETR_2"/>
    <property type="match status" value="1"/>
</dbReference>
<dbReference type="SUPFAM" id="SSF46689">
    <property type="entry name" value="Homeodomain-like"/>
    <property type="match status" value="1"/>
</dbReference>